<gene>
    <name evidence="3" type="ORF">FRACYDRAFT_238467</name>
</gene>
<dbReference type="InParanoid" id="A0A1E7FJU1"/>
<dbReference type="AlphaFoldDB" id="A0A1E7FJU1"/>
<evidence type="ECO:0000313" key="4">
    <source>
        <dbReference type="Proteomes" id="UP000095751"/>
    </source>
</evidence>
<evidence type="ECO:0000256" key="1">
    <source>
        <dbReference type="SAM" id="MobiDB-lite"/>
    </source>
</evidence>
<dbReference type="EMBL" id="KV784357">
    <property type="protein sequence ID" value="OEU18033.1"/>
    <property type="molecule type" value="Genomic_DNA"/>
</dbReference>
<sequence>MMIRIFSSKYIVAVLATMAMTANNSNGGVHAKDLATIGQAYYDAAGNLVDATTNAAGNYVDYVLGKDSNETDIPDDVDVGVPNGEGDGEIDTNTGPGDGQAVASESGVENVAAPSGVSSASLLMSSMVGIAAVTTAFVAIA</sequence>
<proteinExistence type="predicted"/>
<dbReference type="Proteomes" id="UP000095751">
    <property type="component" value="Unassembled WGS sequence"/>
</dbReference>
<keyword evidence="2" id="KW-0732">Signal</keyword>
<reference evidence="3 4" key="1">
    <citation type="submission" date="2016-09" db="EMBL/GenBank/DDBJ databases">
        <title>Extensive genetic diversity and differential bi-allelic expression allows diatom success in the polar Southern Ocean.</title>
        <authorList>
            <consortium name="DOE Joint Genome Institute"/>
            <person name="Mock T."/>
            <person name="Otillar R.P."/>
            <person name="Strauss J."/>
            <person name="Dupont C."/>
            <person name="Frickenhaus S."/>
            <person name="Maumus F."/>
            <person name="Mcmullan M."/>
            <person name="Sanges R."/>
            <person name="Schmutz J."/>
            <person name="Toseland A."/>
            <person name="Valas R."/>
            <person name="Veluchamy A."/>
            <person name="Ward B.J."/>
            <person name="Allen A."/>
            <person name="Barry K."/>
            <person name="Falciatore A."/>
            <person name="Ferrante M."/>
            <person name="Fortunato A.E."/>
            <person name="Gloeckner G."/>
            <person name="Gruber A."/>
            <person name="Hipkin R."/>
            <person name="Janech M."/>
            <person name="Kroth P."/>
            <person name="Leese F."/>
            <person name="Lindquist E."/>
            <person name="Lyon B.R."/>
            <person name="Martin J."/>
            <person name="Mayer C."/>
            <person name="Parker M."/>
            <person name="Quesneville H."/>
            <person name="Raymond J."/>
            <person name="Uhlig C."/>
            <person name="Valentin K.U."/>
            <person name="Worden A.Z."/>
            <person name="Armbrust E.V."/>
            <person name="Bowler C."/>
            <person name="Green B."/>
            <person name="Moulton V."/>
            <person name="Van Oosterhout C."/>
            <person name="Grigoriev I."/>
        </authorList>
    </citation>
    <scope>NUCLEOTIDE SEQUENCE [LARGE SCALE GENOMIC DNA]</scope>
    <source>
        <strain evidence="3 4">CCMP1102</strain>
    </source>
</reference>
<name>A0A1E7FJU1_9STRA</name>
<organism evidence="3 4">
    <name type="scientific">Fragilariopsis cylindrus CCMP1102</name>
    <dbReference type="NCBI Taxonomy" id="635003"/>
    <lineage>
        <taxon>Eukaryota</taxon>
        <taxon>Sar</taxon>
        <taxon>Stramenopiles</taxon>
        <taxon>Ochrophyta</taxon>
        <taxon>Bacillariophyta</taxon>
        <taxon>Bacillariophyceae</taxon>
        <taxon>Bacillariophycidae</taxon>
        <taxon>Bacillariales</taxon>
        <taxon>Bacillariaceae</taxon>
        <taxon>Fragilariopsis</taxon>
    </lineage>
</organism>
<feature type="chain" id="PRO_5009193257" evidence="2">
    <location>
        <begin position="28"/>
        <end position="141"/>
    </location>
</feature>
<dbReference type="KEGG" id="fcy:FRACYDRAFT_238467"/>
<protein>
    <submittedName>
        <fullName evidence="3">Uncharacterized protein</fullName>
    </submittedName>
</protein>
<keyword evidence="4" id="KW-1185">Reference proteome</keyword>
<evidence type="ECO:0000313" key="3">
    <source>
        <dbReference type="EMBL" id="OEU18033.1"/>
    </source>
</evidence>
<accession>A0A1E7FJU1</accession>
<feature type="signal peptide" evidence="2">
    <location>
        <begin position="1"/>
        <end position="27"/>
    </location>
</feature>
<feature type="region of interest" description="Disordered" evidence="1">
    <location>
        <begin position="80"/>
        <end position="102"/>
    </location>
</feature>
<evidence type="ECO:0000256" key="2">
    <source>
        <dbReference type="SAM" id="SignalP"/>
    </source>
</evidence>